<reference evidence="1 2" key="2">
    <citation type="journal article" date="2015" name="Eukaryot. Cell">
        <title>Asexual propagation of a virulent clone complex in a human and feline outbreak of sporotrichosis.</title>
        <authorList>
            <person name="Teixeira Mde M."/>
            <person name="Rodrigues A.M."/>
            <person name="Tsui C.K."/>
            <person name="de Almeida L.G."/>
            <person name="Van Diepeningen A.D."/>
            <person name="van den Ende B.G."/>
            <person name="Fernandes G.F."/>
            <person name="Kano R."/>
            <person name="Hamelin R.C."/>
            <person name="Lopes-Bezerra L.M."/>
            <person name="Vasconcelos A.T."/>
            <person name="de Hoog S."/>
            <person name="de Camargo Z.P."/>
            <person name="Felipe M.S."/>
        </authorList>
    </citation>
    <scope>NUCLEOTIDE SEQUENCE [LARGE SCALE GENOMIC DNA]</scope>
    <source>
        <strain evidence="1 2">1099-18</strain>
    </source>
</reference>
<sequence>MSDEVALNDREPERAIGELELEFDGAEKKVPRDLEAIETFKCDMGDARVKFIEAVTLSPKLNATRYSCAVG</sequence>
<gene>
    <name evidence="1" type="ORF">SPSK_06818</name>
</gene>
<dbReference type="AlphaFoldDB" id="A0A0F2MJR9"/>
<dbReference type="Proteomes" id="UP000033710">
    <property type="component" value="Unassembled WGS sequence"/>
</dbReference>
<proteinExistence type="predicted"/>
<evidence type="ECO:0000313" key="1">
    <source>
        <dbReference type="EMBL" id="KJR89319.1"/>
    </source>
</evidence>
<name>A0A0F2MJR9_SPOSC</name>
<accession>A0A0F2MJR9</accession>
<dbReference type="EMBL" id="AXCR01000001">
    <property type="protein sequence ID" value="KJR89319.1"/>
    <property type="molecule type" value="Genomic_DNA"/>
</dbReference>
<evidence type="ECO:0000313" key="2">
    <source>
        <dbReference type="Proteomes" id="UP000033710"/>
    </source>
</evidence>
<dbReference type="RefSeq" id="XP_016591995.1">
    <property type="nucleotide sequence ID" value="XM_016733510.1"/>
</dbReference>
<dbReference type="GeneID" id="27668787"/>
<protein>
    <submittedName>
        <fullName evidence="1">Uncharacterized protein</fullName>
    </submittedName>
</protein>
<organism evidence="1 2">
    <name type="scientific">Sporothrix schenckii 1099-18</name>
    <dbReference type="NCBI Taxonomy" id="1397361"/>
    <lineage>
        <taxon>Eukaryota</taxon>
        <taxon>Fungi</taxon>
        <taxon>Dikarya</taxon>
        <taxon>Ascomycota</taxon>
        <taxon>Pezizomycotina</taxon>
        <taxon>Sordariomycetes</taxon>
        <taxon>Sordariomycetidae</taxon>
        <taxon>Ophiostomatales</taxon>
        <taxon>Ophiostomataceae</taxon>
        <taxon>Sporothrix</taxon>
    </lineage>
</organism>
<dbReference type="KEGG" id="ssck:SPSK_06818"/>
<dbReference type="VEuPathDB" id="FungiDB:SPSK_06818"/>
<comment type="caution">
    <text evidence="1">The sequence shown here is derived from an EMBL/GenBank/DDBJ whole genome shotgun (WGS) entry which is preliminary data.</text>
</comment>
<reference evidence="1 2" key="1">
    <citation type="journal article" date="2014" name="BMC Genomics">
        <title>Comparative genomics of the major fungal agents of human and animal Sporotrichosis: Sporothrix schenckii and Sporothrix brasiliensis.</title>
        <authorList>
            <person name="Teixeira M.M."/>
            <person name="de Almeida L.G."/>
            <person name="Kubitschek-Barreira P."/>
            <person name="Alves F.L."/>
            <person name="Kioshima E.S."/>
            <person name="Abadio A.K."/>
            <person name="Fernandes L."/>
            <person name="Derengowski L.S."/>
            <person name="Ferreira K.S."/>
            <person name="Souza R.C."/>
            <person name="Ruiz J.C."/>
            <person name="de Andrade N.C."/>
            <person name="Paes H.C."/>
            <person name="Nicola A.M."/>
            <person name="Albuquerque P."/>
            <person name="Gerber A.L."/>
            <person name="Martins V.P."/>
            <person name="Peconick L.D."/>
            <person name="Neto A.V."/>
            <person name="Chaucanez C.B."/>
            <person name="Silva P.A."/>
            <person name="Cunha O.L."/>
            <person name="de Oliveira F.F."/>
            <person name="dos Santos T.C."/>
            <person name="Barros A.L."/>
            <person name="Soares M.A."/>
            <person name="de Oliveira L.M."/>
            <person name="Marini M.M."/>
            <person name="Villalobos-Duno H."/>
            <person name="Cunha M.M."/>
            <person name="de Hoog S."/>
            <person name="da Silveira J.F."/>
            <person name="Henrissat B."/>
            <person name="Nino-Vega G.A."/>
            <person name="Cisalpino P.S."/>
            <person name="Mora-Montes H.M."/>
            <person name="Almeida S.R."/>
            <person name="Stajich J.E."/>
            <person name="Lopes-Bezerra L.M."/>
            <person name="Vasconcelos A.T."/>
            <person name="Felipe M.S."/>
        </authorList>
    </citation>
    <scope>NUCLEOTIDE SEQUENCE [LARGE SCALE GENOMIC DNA]</scope>
    <source>
        <strain evidence="1 2">1099-18</strain>
    </source>
</reference>